<reference evidence="4" key="2">
    <citation type="journal article" date="2020" name="Nat. Commun.">
        <title>Large-scale genome sequencing of mycorrhizal fungi provides insights into the early evolution of symbiotic traits.</title>
        <authorList>
            <person name="Miyauchi S."/>
            <person name="Kiss E."/>
            <person name="Kuo A."/>
            <person name="Drula E."/>
            <person name="Kohler A."/>
            <person name="Sanchez-Garcia M."/>
            <person name="Morin E."/>
            <person name="Andreopoulos B."/>
            <person name="Barry K.W."/>
            <person name="Bonito G."/>
            <person name="Buee M."/>
            <person name="Carver A."/>
            <person name="Chen C."/>
            <person name="Cichocki N."/>
            <person name="Clum A."/>
            <person name="Culley D."/>
            <person name="Crous P.W."/>
            <person name="Fauchery L."/>
            <person name="Girlanda M."/>
            <person name="Hayes R.D."/>
            <person name="Keri Z."/>
            <person name="LaButti K."/>
            <person name="Lipzen A."/>
            <person name="Lombard V."/>
            <person name="Magnuson J."/>
            <person name="Maillard F."/>
            <person name="Murat C."/>
            <person name="Nolan M."/>
            <person name="Ohm R.A."/>
            <person name="Pangilinan J."/>
            <person name="Pereira M.F."/>
            <person name="Perotto S."/>
            <person name="Peter M."/>
            <person name="Pfister S."/>
            <person name="Riley R."/>
            <person name="Sitrit Y."/>
            <person name="Stielow J.B."/>
            <person name="Szollosi G."/>
            <person name="Zifcakova L."/>
            <person name="Stursova M."/>
            <person name="Spatafora J.W."/>
            <person name="Tedersoo L."/>
            <person name="Vaario L.M."/>
            <person name="Yamada A."/>
            <person name="Yan M."/>
            <person name="Wang P."/>
            <person name="Xu J."/>
            <person name="Bruns T."/>
            <person name="Baldrian P."/>
            <person name="Vilgalys R."/>
            <person name="Dunand C."/>
            <person name="Henrissat B."/>
            <person name="Grigoriev I.V."/>
            <person name="Hibbett D."/>
            <person name="Nagy L.G."/>
            <person name="Martin F.M."/>
        </authorList>
    </citation>
    <scope>NUCLEOTIDE SEQUENCE</scope>
    <source>
        <strain evidence="4">Prilba</strain>
    </source>
</reference>
<dbReference type="InterPro" id="IPR000873">
    <property type="entry name" value="AMP-dep_synth/lig_dom"/>
</dbReference>
<dbReference type="Gene3D" id="2.30.38.10">
    <property type="entry name" value="Luciferase, Domain 3"/>
    <property type="match status" value="1"/>
</dbReference>
<comment type="caution">
    <text evidence="4">The sequence shown here is derived from an EMBL/GenBank/DDBJ whole genome shotgun (WGS) entry which is preliminary data.</text>
</comment>
<name>A0A9P5T5K0_9AGAM</name>
<dbReference type="GO" id="GO:0016405">
    <property type="term" value="F:CoA-ligase activity"/>
    <property type="evidence" value="ECO:0007669"/>
    <property type="project" value="TreeGrafter"/>
</dbReference>
<dbReference type="Gene3D" id="3.30.300.30">
    <property type="match status" value="1"/>
</dbReference>
<sequence length="561" mass="62553">MPHIKPLFRSSPLSTPTINYYDWLLRRPELKSWSDFTLHIDAVTGEQRQARAVLERFEHAATALATSPRDGGLGLLSGRREVVGILGENCLEYPVLVFALLKLAVPVALLPSQSTLQETVELLKLSSVTYLFASEQLYPHAAAAAKTIGLPEERIFILQGDVTGKVSLPNLIDDVKVRGLPKIATRPVQDDTLAYLMFSSGTTGLPKAVMVSHRNIIFSTSQLGGINEEIAKVYTIAEHRENSHSFGSLTLHVNHSPPLESWPDREDIFQVTICSSHNITTRLIRATFKIPDYAFHDVHSYMRPAGAAHLPPELRVAFERRAKNLPFFFEGYGLSECTYAALVLPFPGTCGGRVNPVRGMTGILCPSLEARILREDGSDADYNEIGELILRGPTIALGYWKNEKATKETFKDGWLYTGDRFYVDRQGRFFYVDRGKDTFKVSGKQVSPTEIENTIREHPSQLIIDVAVAGVKGERWSSELVPRAWVVLSNTGKAQGVEAVLAALDEWARLRLSKHKWLRGGLQVVDEIPRLPTGKILRRKLQDEYARSDHGPIQTKPLAKL</sequence>
<reference evidence="4" key="1">
    <citation type="submission" date="2019-10" db="EMBL/GenBank/DDBJ databases">
        <authorList>
            <consortium name="DOE Joint Genome Institute"/>
            <person name="Kuo A."/>
            <person name="Miyauchi S."/>
            <person name="Kiss E."/>
            <person name="Drula E."/>
            <person name="Kohler A."/>
            <person name="Sanchez-Garcia M."/>
            <person name="Andreopoulos B."/>
            <person name="Barry K.W."/>
            <person name="Bonito G."/>
            <person name="Buee M."/>
            <person name="Carver A."/>
            <person name="Chen C."/>
            <person name="Cichocki N."/>
            <person name="Clum A."/>
            <person name="Culley D."/>
            <person name="Crous P.W."/>
            <person name="Fauchery L."/>
            <person name="Girlanda M."/>
            <person name="Hayes R."/>
            <person name="Keri Z."/>
            <person name="LaButti K."/>
            <person name="Lipzen A."/>
            <person name="Lombard V."/>
            <person name="Magnuson J."/>
            <person name="Maillard F."/>
            <person name="Morin E."/>
            <person name="Murat C."/>
            <person name="Nolan M."/>
            <person name="Ohm R."/>
            <person name="Pangilinan J."/>
            <person name="Pereira M."/>
            <person name="Perotto S."/>
            <person name="Peter M."/>
            <person name="Riley R."/>
            <person name="Sitrit Y."/>
            <person name="Stielow B."/>
            <person name="Szollosi G."/>
            <person name="Zifcakova L."/>
            <person name="Stursova M."/>
            <person name="Spatafora J.W."/>
            <person name="Tedersoo L."/>
            <person name="Vaario L.-M."/>
            <person name="Yamada A."/>
            <person name="Yan M."/>
            <person name="Wang P."/>
            <person name="Xu J."/>
            <person name="Bruns T."/>
            <person name="Baldrian P."/>
            <person name="Vilgalys R."/>
            <person name="Henrissat B."/>
            <person name="Grigoriev I.V."/>
            <person name="Hibbett D."/>
            <person name="Nagy L.G."/>
            <person name="Martin F.M."/>
        </authorList>
    </citation>
    <scope>NUCLEOTIDE SEQUENCE</scope>
    <source>
        <strain evidence="4">Prilba</strain>
    </source>
</reference>
<dbReference type="PANTHER" id="PTHR24096">
    <property type="entry name" value="LONG-CHAIN-FATTY-ACID--COA LIGASE"/>
    <property type="match status" value="1"/>
</dbReference>
<evidence type="ECO:0000259" key="3">
    <source>
        <dbReference type="Pfam" id="PF00501"/>
    </source>
</evidence>
<protein>
    <recommendedName>
        <fullName evidence="3">AMP-dependent synthetase/ligase domain-containing protein</fullName>
    </recommendedName>
</protein>
<dbReference type="Pfam" id="PF00501">
    <property type="entry name" value="AMP-binding"/>
    <property type="match status" value="1"/>
</dbReference>
<evidence type="ECO:0000256" key="2">
    <source>
        <dbReference type="ARBA" id="ARBA00022598"/>
    </source>
</evidence>
<keyword evidence="2" id="KW-0436">Ligase</keyword>
<evidence type="ECO:0000313" key="5">
    <source>
        <dbReference type="Proteomes" id="UP000759537"/>
    </source>
</evidence>
<gene>
    <name evidence="4" type="ORF">DFH94DRAFT_694862</name>
</gene>
<dbReference type="Gene3D" id="3.40.50.980">
    <property type="match status" value="2"/>
</dbReference>
<dbReference type="AlphaFoldDB" id="A0A9P5T5K0"/>
<dbReference type="Proteomes" id="UP000759537">
    <property type="component" value="Unassembled WGS sequence"/>
</dbReference>
<dbReference type="SUPFAM" id="SSF56801">
    <property type="entry name" value="Acetyl-CoA synthetase-like"/>
    <property type="match status" value="1"/>
</dbReference>
<dbReference type="OrthoDB" id="1898221at2759"/>
<feature type="domain" description="AMP-dependent synthetase/ligase" evidence="3">
    <location>
        <begin position="78"/>
        <end position="400"/>
    </location>
</feature>
<accession>A0A9P5T5K0</accession>
<dbReference type="InterPro" id="IPR020845">
    <property type="entry name" value="AMP-binding_CS"/>
</dbReference>
<dbReference type="PROSITE" id="PS00455">
    <property type="entry name" value="AMP_BINDING"/>
    <property type="match status" value="1"/>
</dbReference>
<dbReference type="EMBL" id="WHVB01000014">
    <property type="protein sequence ID" value="KAF8476706.1"/>
    <property type="molecule type" value="Genomic_DNA"/>
</dbReference>
<evidence type="ECO:0000313" key="4">
    <source>
        <dbReference type="EMBL" id="KAF8476706.1"/>
    </source>
</evidence>
<dbReference type="InterPro" id="IPR045851">
    <property type="entry name" value="AMP-bd_C_sf"/>
</dbReference>
<keyword evidence="5" id="KW-1185">Reference proteome</keyword>
<organism evidence="4 5">
    <name type="scientific">Russula ochroleuca</name>
    <dbReference type="NCBI Taxonomy" id="152965"/>
    <lineage>
        <taxon>Eukaryota</taxon>
        <taxon>Fungi</taxon>
        <taxon>Dikarya</taxon>
        <taxon>Basidiomycota</taxon>
        <taxon>Agaricomycotina</taxon>
        <taxon>Agaricomycetes</taxon>
        <taxon>Russulales</taxon>
        <taxon>Russulaceae</taxon>
        <taxon>Russula</taxon>
    </lineage>
</organism>
<proteinExistence type="inferred from homology"/>
<dbReference type="PANTHER" id="PTHR24096:SF149">
    <property type="entry name" value="AMP-BINDING DOMAIN-CONTAINING PROTEIN-RELATED"/>
    <property type="match status" value="1"/>
</dbReference>
<evidence type="ECO:0000256" key="1">
    <source>
        <dbReference type="ARBA" id="ARBA00006432"/>
    </source>
</evidence>
<comment type="similarity">
    <text evidence="1">Belongs to the ATP-dependent AMP-binding enzyme family.</text>
</comment>